<name>A0A6G0TJD2_APHGL</name>
<dbReference type="AlphaFoldDB" id="A0A6G0TJD2"/>
<organism evidence="1 2">
    <name type="scientific">Aphis glycines</name>
    <name type="common">Soybean aphid</name>
    <dbReference type="NCBI Taxonomy" id="307491"/>
    <lineage>
        <taxon>Eukaryota</taxon>
        <taxon>Metazoa</taxon>
        <taxon>Ecdysozoa</taxon>
        <taxon>Arthropoda</taxon>
        <taxon>Hexapoda</taxon>
        <taxon>Insecta</taxon>
        <taxon>Pterygota</taxon>
        <taxon>Neoptera</taxon>
        <taxon>Paraneoptera</taxon>
        <taxon>Hemiptera</taxon>
        <taxon>Sternorrhyncha</taxon>
        <taxon>Aphidomorpha</taxon>
        <taxon>Aphidoidea</taxon>
        <taxon>Aphididae</taxon>
        <taxon>Aphidini</taxon>
        <taxon>Aphis</taxon>
        <taxon>Aphis</taxon>
    </lineage>
</organism>
<keyword evidence="2" id="KW-1185">Reference proteome</keyword>
<evidence type="ECO:0000313" key="2">
    <source>
        <dbReference type="Proteomes" id="UP000475862"/>
    </source>
</evidence>
<reference evidence="1 2" key="1">
    <citation type="submission" date="2019-08" db="EMBL/GenBank/DDBJ databases">
        <title>The genome of the soybean aphid Biotype 1, its phylome, world population structure and adaptation to the North American continent.</title>
        <authorList>
            <person name="Giordano R."/>
            <person name="Donthu R.K."/>
            <person name="Hernandez A.G."/>
            <person name="Wright C.L."/>
            <person name="Zimin A.V."/>
        </authorList>
    </citation>
    <scope>NUCLEOTIDE SEQUENCE [LARGE SCALE GENOMIC DNA]</scope>
    <source>
        <tissue evidence="1">Whole aphids</tissue>
    </source>
</reference>
<accession>A0A6G0TJD2</accession>
<evidence type="ECO:0000313" key="1">
    <source>
        <dbReference type="EMBL" id="KAE9533803.1"/>
    </source>
</evidence>
<dbReference type="EMBL" id="VYZN01000031">
    <property type="protein sequence ID" value="KAE9533803.1"/>
    <property type="molecule type" value="Genomic_DNA"/>
</dbReference>
<proteinExistence type="predicted"/>
<sequence>MKTSSHFYKWVYDTLINDSQILVKLLLDLKNVHLGTQKSLKRTERDTLSMLEISTLNMSNIFQKIRRKKQKTQSFETFTYYDSYNFDLTPVYISKSDTEIHHHHAIMYPSTKIQGRFENINEYHLIVEQLERIHASNIENQAIFLKTRKMKLPSNHSPTHCHNNVHTNSICVQPHIWKDDPKLELAVQISLYNYCDSVMSTKHFLLDHH</sequence>
<protein>
    <submittedName>
        <fullName evidence="1">Uncharacterized protein</fullName>
    </submittedName>
</protein>
<gene>
    <name evidence="1" type="ORF">AGLY_008882</name>
</gene>
<comment type="caution">
    <text evidence="1">The sequence shown here is derived from an EMBL/GenBank/DDBJ whole genome shotgun (WGS) entry which is preliminary data.</text>
</comment>
<dbReference type="Proteomes" id="UP000475862">
    <property type="component" value="Unassembled WGS sequence"/>
</dbReference>